<dbReference type="EMBL" id="JADEYP010000001">
    <property type="protein sequence ID" value="MCA5003718.1"/>
    <property type="molecule type" value="Genomic_DNA"/>
</dbReference>
<dbReference type="Gene3D" id="2.60.40.1120">
    <property type="entry name" value="Carboxypeptidase-like, regulatory domain"/>
    <property type="match status" value="1"/>
</dbReference>
<evidence type="ECO:0000256" key="3">
    <source>
        <dbReference type="ARBA" id="ARBA00023237"/>
    </source>
</evidence>
<name>A0ABS7Z0M4_9SPHI</name>
<dbReference type="Proteomes" id="UP001165302">
    <property type="component" value="Unassembled WGS sequence"/>
</dbReference>
<evidence type="ECO:0000313" key="6">
    <source>
        <dbReference type="Proteomes" id="UP001165302"/>
    </source>
</evidence>
<keyword evidence="2" id="KW-0472">Membrane</keyword>
<evidence type="ECO:0000256" key="1">
    <source>
        <dbReference type="ARBA" id="ARBA00004442"/>
    </source>
</evidence>
<protein>
    <submittedName>
        <fullName evidence="5">SusC/RagA family TonB-linked outer membrane protein</fullName>
    </submittedName>
</protein>
<gene>
    <name evidence="5" type="ORF">IPZ78_00980</name>
</gene>
<dbReference type="InterPro" id="IPR008969">
    <property type="entry name" value="CarboxyPept-like_regulatory"/>
</dbReference>
<dbReference type="InterPro" id="IPR037066">
    <property type="entry name" value="Plug_dom_sf"/>
</dbReference>
<dbReference type="Gene3D" id="3.55.50.30">
    <property type="match status" value="1"/>
</dbReference>
<dbReference type="SUPFAM" id="SSF56935">
    <property type="entry name" value="Porins"/>
    <property type="match status" value="1"/>
</dbReference>
<evidence type="ECO:0000313" key="5">
    <source>
        <dbReference type="EMBL" id="MCA5003718.1"/>
    </source>
</evidence>
<dbReference type="InterPro" id="IPR012910">
    <property type="entry name" value="Plug_dom"/>
</dbReference>
<dbReference type="InterPro" id="IPR036942">
    <property type="entry name" value="Beta-barrel_TonB_sf"/>
</dbReference>
<sequence length="1136" mass="125922">MRITLTPIVLILVTISSLYANEAHGQHVLERKFSLDIKNQSLSDVIGDIQIQTKVSFSYSKNAIKADELFFSLSEKKISIESFLKNILSNYGIDYEVVDNKVVLFKATHSISSNNGTLLSDVQVITGKVVNEEGQGIAGASVSIKGTSIAVSTNREGEFSLQTINSNSIFLFSYIGYASKEVSYHQLVNSKVVVLEKTITELENIVVTALGVRREERALGYSTQNVKGNTLKTTKGIDVATSLTGKVAGMIVKNSAEFAQAPELSLRGESPLIVIDGVPYGNMTLRDIPQDDIESIDFLKGATASALYGERGGAGAVMVTTIKGAANNGLEISFNSSSMLEAGYLAIPETQTTYGRVVNTSTNTYVRTGDGSWGPPLEGQDVIQWDPVSRTMISIPYIARGANNFENFLQNGHILNNNLSIANRGEFGGIRVSSTWVNNKGTYPNSRFDKITYSVGGDLNFNKTSIVTSLSYNKHNSPNLGFGGYTGYDPMYSMLIWGSPDWNILDYKDYWLMPNEQQNNSFTAGNNNPYFDRYERIRPYNKDVFNGQLTLNYDIIKGLKATIRTGYDTYSDKQIVRISQGSYQGGGNSKVMNRGGTEIWGETTKGSFSSGLSRGFSTNTEALLLGDATAGDFGFDGFIGTSIFYKEDEGIEAKTQGGLSVPGYYSLKASINPAAVNSVIWKKQTNSVFGKVGVNWRNLAFLEATMRNDWTSTLPEETRSYFYPSVSGSLILSDLLPKTNWLSFWKVRSNWTIAKGAPDIYDINTVYFIATNQWAGLPTATFPTSIRPSDVYSFASKSSEFGTQMSLFKNRISVDITYFKKRLYDLLRTAQISESSGYSSVYTNTEDQTERRGWELSFNVTPVKTEGLQWDIGLNWSKFANHYVKIDPKYAVQGRKWIAEGERVDHFVFNEHQTDNEGNWVMNNGVPTYKPILSLAGYADPDWSWGINTKLSYKSLSLGLSFDGRVGGLAQSFTEMYMWRSGNHPNSITEERYLDATNPGTKNYLADGVKVVSGAITYDANGDVLTDTRVFAKNDIQSTYKSYLEAIHKGTAWGGNPSPADLYSTTFFKLREAYLTYTFPQQMIDKLPFKGLSASLVGQNLIYWAKQFKYSDIDGGSENFTDPSLRYMGLNIKLDF</sequence>
<dbReference type="NCBIfam" id="TIGR04056">
    <property type="entry name" value="OMP_RagA_SusC"/>
    <property type="match status" value="1"/>
</dbReference>
<evidence type="ECO:0000259" key="4">
    <source>
        <dbReference type="Pfam" id="PF07715"/>
    </source>
</evidence>
<comment type="subcellular location">
    <subcellularLocation>
        <location evidence="1">Cell outer membrane</location>
    </subcellularLocation>
</comment>
<dbReference type="RefSeq" id="WP_225551052.1">
    <property type="nucleotide sequence ID" value="NZ_JADEYP010000001.1"/>
</dbReference>
<dbReference type="SUPFAM" id="SSF49464">
    <property type="entry name" value="Carboxypeptidase regulatory domain-like"/>
    <property type="match status" value="1"/>
</dbReference>
<comment type="caution">
    <text evidence="5">The sequence shown here is derived from an EMBL/GenBank/DDBJ whole genome shotgun (WGS) entry which is preliminary data.</text>
</comment>
<evidence type="ECO:0000256" key="2">
    <source>
        <dbReference type="ARBA" id="ARBA00023136"/>
    </source>
</evidence>
<organism evidence="5 6">
    <name type="scientific">Sphingobacterium bovistauri</name>
    <dbReference type="NCBI Taxonomy" id="2781959"/>
    <lineage>
        <taxon>Bacteria</taxon>
        <taxon>Pseudomonadati</taxon>
        <taxon>Bacteroidota</taxon>
        <taxon>Sphingobacteriia</taxon>
        <taxon>Sphingobacteriales</taxon>
        <taxon>Sphingobacteriaceae</taxon>
        <taxon>Sphingobacterium</taxon>
    </lineage>
</organism>
<accession>A0ABS7Z0M4</accession>
<keyword evidence="3" id="KW-0998">Cell outer membrane</keyword>
<dbReference type="InterPro" id="IPR023996">
    <property type="entry name" value="TonB-dep_OMP_SusC/RagA"/>
</dbReference>
<feature type="domain" description="TonB-dependent receptor plug" evidence="4">
    <location>
        <begin position="218"/>
        <end position="316"/>
    </location>
</feature>
<dbReference type="Pfam" id="PF07715">
    <property type="entry name" value="Plug"/>
    <property type="match status" value="1"/>
</dbReference>
<reference evidence="5" key="1">
    <citation type="submission" date="2020-10" db="EMBL/GenBank/DDBJ databases">
        <authorList>
            <person name="Lu T."/>
            <person name="Wang Q."/>
            <person name="Han X."/>
        </authorList>
    </citation>
    <scope>NUCLEOTIDE SEQUENCE</scope>
    <source>
        <strain evidence="5">WQ 366</strain>
    </source>
</reference>
<keyword evidence="6" id="KW-1185">Reference proteome</keyword>
<dbReference type="Gene3D" id="2.170.130.10">
    <property type="entry name" value="TonB-dependent receptor, plug domain"/>
    <property type="match status" value="1"/>
</dbReference>
<dbReference type="Gene3D" id="2.40.170.20">
    <property type="entry name" value="TonB-dependent receptor, beta-barrel domain"/>
    <property type="match status" value="1"/>
</dbReference>
<dbReference type="Pfam" id="PF13715">
    <property type="entry name" value="CarbopepD_reg_2"/>
    <property type="match status" value="1"/>
</dbReference>
<proteinExistence type="predicted"/>